<reference evidence="1" key="1">
    <citation type="submission" date="2024-12" db="EMBL/GenBank/DDBJ databases">
        <authorList>
            <person name="Wu N."/>
        </authorList>
    </citation>
    <scope>NUCLEOTIDE SEQUENCE</scope>
    <source>
        <strain evidence="1">P15</strain>
    </source>
</reference>
<evidence type="ECO:0000313" key="2">
    <source>
        <dbReference type="Proteomes" id="UP001631969"/>
    </source>
</evidence>
<evidence type="ECO:0000313" key="1">
    <source>
        <dbReference type="EMBL" id="MFM9330425.1"/>
    </source>
</evidence>
<comment type="caution">
    <text evidence="1">The sequence shown here is derived from an EMBL/GenBank/DDBJ whole genome shotgun (WGS) entry which is preliminary data.</text>
</comment>
<dbReference type="EMBL" id="JBJURJ010000013">
    <property type="protein sequence ID" value="MFM9330425.1"/>
    <property type="molecule type" value="Genomic_DNA"/>
</dbReference>
<proteinExistence type="predicted"/>
<dbReference type="Proteomes" id="UP001631969">
    <property type="component" value="Unassembled WGS sequence"/>
</dbReference>
<keyword evidence="2" id="KW-1185">Reference proteome</keyword>
<name>A0ACC7P1Y5_9BACL</name>
<sequence>MRGPAFTVLVERLRDHDPGLFPTGVWNEELDQEIMDLVTSSLAEDRSQFDLAYGMAVKAGLHLWNESLHRSHVLSQDILNTTGCYWHGLMHRMEGDYDNSKYWFEKAGKHPIFSRLQFIKEDIVYDGDWEYATSHELRVGLHQLYVQRTWDPILFVDLVQGTVTTGYETKLEKILTALQKQEIITLLEYSYRNACGGQTIEPFNR</sequence>
<accession>A0ACC7P1Y5</accession>
<gene>
    <name evidence="1" type="ORF">ACI1P1_19170</name>
</gene>
<organism evidence="1 2">
    <name type="scientific">Paenibacillus mesotrionivorans</name>
    <dbReference type="NCBI Taxonomy" id="3160968"/>
    <lineage>
        <taxon>Bacteria</taxon>
        <taxon>Bacillati</taxon>
        <taxon>Bacillota</taxon>
        <taxon>Bacilli</taxon>
        <taxon>Bacillales</taxon>
        <taxon>Paenibacillaceae</taxon>
        <taxon>Paenibacillus</taxon>
    </lineage>
</organism>
<protein>
    <submittedName>
        <fullName evidence="1">Uncharacterized protein</fullName>
    </submittedName>
</protein>